<dbReference type="EMBL" id="BNDV01000018">
    <property type="protein sequence ID" value="GHI18091.1"/>
    <property type="molecule type" value="Genomic_DNA"/>
</dbReference>
<evidence type="ECO:0000313" key="2">
    <source>
        <dbReference type="Proteomes" id="UP000660554"/>
    </source>
</evidence>
<keyword evidence="2" id="KW-1185">Reference proteome</keyword>
<accession>A0ABQ3NZ91</accession>
<comment type="caution">
    <text evidence="1">The sequence shown here is derived from an EMBL/GenBank/DDBJ whole genome shotgun (WGS) entry which is preliminary data.</text>
</comment>
<organism evidence="1 2">
    <name type="scientific">Streptomyces virginiae</name>
    <name type="common">Streptomyces cinnamonensis</name>
    <dbReference type="NCBI Taxonomy" id="1961"/>
    <lineage>
        <taxon>Bacteria</taxon>
        <taxon>Bacillati</taxon>
        <taxon>Actinomycetota</taxon>
        <taxon>Actinomycetes</taxon>
        <taxon>Kitasatosporales</taxon>
        <taxon>Streptomycetaceae</taxon>
        <taxon>Streptomyces</taxon>
    </lineage>
</organism>
<dbReference type="RefSeq" id="WP_242706775.1">
    <property type="nucleotide sequence ID" value="NZ_BMRU01000004.1"/>
</dbReference>
<name>A0ABQ3NZ91_STRVG</name>
<proteinExistence type="predicted"/>
<evidence type="ECO:0000313" key="1">
    <source>
        <dbReference type="EMBL" id="GHI18091.1"/>
    </source>
</evidence>
<evidence type="ECO:0008006" key="3">
    <source>
        <dbReference type="Google" id="ProtNLM"/>
    </source>
</evidence>
<sequence>MSYWDPIPTVRACTEGEPLPGLAEWVPAYDHHSWSAWPSTWEERNWRNVPGPFYGSVTDTCWTGRKVAPGHILYDDEDGREFVYRQPRTPEETYRVLAAAWQELTAGYQCDGDERWTPELVREWWRDRGRVREWAAALDRTWSVSKDEDEREAAGGARAYVAYIDDGLAEYLRGYLFWLAEHRLPGAGEPLPKL</sequence>
<reference evidence="2" key="1">
    <citation type="submission" date="2020-09" db="EMBL/GenBank/DDBJ databases">
        <title>Whole genome shotgun sequence of Streptomyces cinnamonensis NBRC 15873.</title>
        <authorList>
            <person name="Komaki H."/>
            <person name="Tamura T."/>
        </authorList>
    </citation>
    <scope>NUCLEOTIDE SEQUENCE [LARGE SCALE GENOMIC DNA]</scope>
    <source>
        <strain evidence="2">NBRC 15873</strain>
    </source>
</reference>
<gene>
    <name evidence="1" type="ORF">Scinn_75540</name>
</gene>
<dbReference type="GeneID" id="86954110"/>
<dbReference type="Proteomes" id="UP000660554">
    <property type="component" value="Unassembled WGS sequence"/>
</dbReference>
<protein>
    <recommendedName>
        <fullName evidence="3">Ferredoxin</fullName>
    </recommendedName>
</protein>